<dbReference type="InterPro" id="IPR029028">
    <property type="entry name" value="Alpha/beta_knot_MTases"/>
</dbReference>
<reference evidence="9 10" key="1">
    <citation type="journal article" date="2015" name="Genome Announc.">
        <title>Expanding the biotechnology potential of lactobacilli through comparative genomics of 213 strains and associated genera.</title>
        <authorList>
            <person name="Sun Z."/>
            <person name="Harris H.M."/>
            <person name="McCann A."/>
            <person name="Guo C."/>
            <person name="Argimon S."/>
            <person name="Zhang W."/>
            <person name="Yang X."/>
            <person name="Jeffery I.B."/>
            <person name="Cooney J.C."/>
            <person name="Kagawa T.F."/>
            <person name="Liu W."/>
            <person name="Song Y."/>
            <person name="Salvetti E."/>
            <person name="Wrobel A."/>
            <person name="Rasinkangas P."/>
            <person name="Parkhill J."/>
            <person name="Rea M.C."/>
            <person name="O'Sullivan O."/>
            <person name="Ritari J."/>
            <person name="Douillard F.P."/>
            <person name="Paul Ross R."/>
            <person name="Yang R."/>
            <person name="Briner A.E."/>
            <person name="Felis G.E."/>
            <person name="de Vos W.M."/>
            <person name="Barrangou R."/>
            <person name="Klaenhammer T.R."/>
            <person name="Caufield P.W."/>
            <person name="Cui Y."/>
            <person name="Zhang H."/>
            <person name="O'Toole P.W."/>
        </authorList>
    </citation>
    <scope>NUCLEOTIDE SEQUENCE [LARGE SCALE GENOMIC DNA]</scope>
    <source>
        <strain evidence="9 10">DSM 23037</strain>
    </source>
</reference>
<dbReference type="GO" id="GO:0141098">
    <property type="term" value="F:tRNA (cytidine(34)-2'-O)-methyltransferase activity"/>
    <property type="evidence" value="ECO:0007669"/>
    <property type="project" value="RHEA"/>
</dbReference>
<sequence length="171" mass="19968">MTQNHIVLYEPLIPANTGNIARTAAGTKTSLHLIEPLGFKTDDKHLKRAGLDYWNDVDIHYHKNLEAFMQTLNENDELFLITKFSSKTYADVSYQDPDKNYYFMFGKETTGLPEDFMKEHEDKALRIPMTDKIRALNLSNTAAIIIYEALRQQNFLDLKRELHYEHDKLKD</sequence>
<dbReference type="InterPro" id="IPR029026">
    <property type="entry name" value="tRNA_m1G_MTases_N"/>
</dbReference>
<dbReference type="InterPro" id="IPR001537">
    <property type="entry name" value="SpoU_MeTrfase"/>
</dbReference>
<dbReference type="PANTHER" id="PTHR42971:SF1">
    <property type="entry name" value="TRNA (CYTIDINE(34)-2'-O)-METHYLTRANSFERASE"/>
    <property type="match status" value="1"/>
</dbReference>
<dbReference type="PANTHER" id="PTHR42971">
    <property type="entry name" value="TRNA (CYTIDINE(34)-2'-O)-METHYLTRANSFERASE"/>
    <property type="match status" value="1"/>
</dbReference>
<comment type="caution">
    <text evidence="6">Lacks conserved residue(s) required for the propagation of feature annotation.</text>
</comment>
<dbReference type="PATRIC" id="fig|1423744.4.peg.293"/>
<evidence type="ECO:0000256" key="6">
    <source>
        <dbReference type="HAMAP-Rule" id="MF_01885"/>
    </source>
</evidence>
<comment type="subcellular location">
    <subcellularLocation>
        <location evidence="6">Cytoplasm</location>
    </subcellularLocation>
</comment>
<feature type="binding site" evidence="6 7">
    <location>
        <position position="106"/>
    </location>
    <ligand>
        <name>S-adenosyl-L-methionine</name>
        <dbReference type="ChEBI" id="CHEBI:59789"/>
    </ligand>
</feature>
<dbReference type="GO" id="GO:0005737">
    <property type="term" value="C:cytoplasm"/>
    <property type="evidence" value="ECO:0007669"/>
    <property type="project" value="UniProtKB-SubCell"/>
</dbReference>
<comment type="caution">
    <text evidence="9">The sequence shown here is derived from an EMBL/GenBank/DDBJ whole genome shotgun (WGS) entry which is preliminary data.</text>
</comment>
<dbReference type="GO" id="GO:0002130">
    <property type="term" value="P:wobble position ribose methylation"/>
    <property type="evidence" value="ECO:0007669"/>
    <property type="project" value="TreeGrafter"/>
</dbReference>
<dbReference type="Pfam" id="PF00588">
    <property type="entry name" value="SpoU_methylase"/>
    <property type="match status" value="1"/>
</dbReference>
<evidence type="ECO:0000256" key="5">
    <source>
        <dbReference type="ARBA" id="ARBA00022694"/>
    </source>
</evidence>
<comment type="catalytic activity">
    <reaction evidence="6">
        <text>5-carboxymethylaminomethyluridine(34) in tRNA(Leu) + S-adenosyl-L-methionine = 5-carboxymethylaminomethyl-2'-O-methyluridine(34) in tRNA(Leu) + S-adenosyl-L-homocysteine + H(+)</text>
        <dbReference type="Rhea" id="RHEA:43088"/>
        <dbReference type="Rhea" id="RHEA-COMP:10333"/>
        <dbReference type="Rhea" id="RHEA-COMP:10334"/>
        <dbReference type="ChEBI" id="CHEBI:15378"/>
        <dbReference type="ChEBI" id="CHEBI:57856"/>
        <dbReference type="ChEBI" id="CHEBI:59789"/>
        <dbReference type="ChEBI" id="CHEBI:74508"/>
        <dbReference type="ChEBI" id="CHEBI:74511"/>
        <dbReference type="EC" id="2.1.1.207"/>
    </reaction>
</comment>
<dbReference type="PIRSF" id="PIRSF029256">
    <property type="entry name" value="SpoU_TrmH_prd"/>
    <property type="match status" value="1"/>
</dbReference>
<dbReference type="OrthoDB" id="9789043at2"/>
<organism evidence="9 10">
    <name type="scientific">Holzapfeliella floricola DSM 23037 = JCM 16512</name>
    <dbReference type="NCBI Taxonomy" id="1423744"/>
    <lineage>
        <taxon>Bacteria</taxon>
        <taxon>Bacillati</taxon>
        <taxon>Bacillota</taxon>
        <taxon>Bacilli</taxon>
        <taxon>Lactobacillales</taxon>
        <taxon>Lactobacillaceae</taxon>
        <taxon>Holzapfeliella</taxon>
    </lineage>
</organism>
<evidence type="ECO:0000259" key="8">
    <source>
        <dbReference type="Pfam" id="PF00588"/>
    </source>
</evidence>
<dbReference type="GO" id="GO:0141102">
    <property type="term" value="F:tRNA (5-carboxymethylaminomethyluridine(34)-2'-O)-methyltransferase activity"/>
    <property type="evidence" value="ECO:0007669"/>
    <property type="project" value="RHEA"/>
</dbReference>
<dbReference type="NCBIfam" id="TIGR00185">
    <property type="entry name" value="tRNA_yibK_trmL"/>
    <property type="match status" value="1"/>
</dbReference>
<comment type="function">
    <text evidence="6">Could methylate the ribose at the nucleotide 34 wobble position in tRNA.</text>
</comment>
<feature type="domain" description="tRNA/rRNA methyltransferase SpoU type" evidence="8">
    <location>
        <begin position="5"/>
        <end position="147"/>
    </location>
</feature>
<gene>
    <name evidence="9" type="ORF">FC86_GL000286</name>
</gene>
<name>A0A0R2DVE0_9LACO</name>
<comment type="catalytic activity">
    <reaction evidence="6">
        <text>cytidine(34) in tRNA + S-adenosyl-L-methionine = 2'-O-methylcytidine(34) in tRNA + S-adenosyl-L-homocysteine + H(+)</text>
        <dbReference type="Rhea" id="RHEA:43084"/>
        <dbReference type="Rhea" id="RHEA-COMP:10331"/>
        <dbReference type="Rhea" id="RHEA-COMP:10332"/>
        <dbReference type="ChEBI" id="CHEBI:15378"/>
        <dbReference type="ChEBI" id="CHEBI:57856"/>
        <dbReference type="ChEBI" id="CHEBI:59789"/>
        <dbReference type="ChEBI" id="CHEBI:74495"/>
        <dbReference type="ChEBI" id="CHEBI:82748"/>
        <dbReference type="EC" id="2.1.1.207"/>
    </reaction>
</comment>
<protein>
    <recommendedName>
        <fullName evidence="6">Putative tRNA (cytidine(34)-2'-O)-methyltransferase</fullName>
        <ecNumber evidence="6">2.1.1.207</ecNumber>
    </recommendedName>
    <alternativeName>
        <fullName evidence="6">tRNA (cytidine/uridine-2'-O-)-methyltransferase</fullName>
    </alternativeName>
</protein>
<evidence type="ECO:0000256" key="4">
    <source>
        <dbReference type="ARBA" id="ARBA00022691"/>
    </source>
</evidence>
<keyword evidence="5 6" id="KW-0819">tRNA processing</keyword>
<dbReference type="GO" id="GO:0003723">
    <property type="term" value="F:RNA binding"/>
    <property type="evidence" value="ECO:0007669"/>
    <property type="project" value="InterPro"/>
</dbReference>
<dbReference type="AlphaFoldDB" id="A0A0R2DVE0"/>
<dbReference type="EMBL" id="AYZL01000016">
    <property type="protein sequence ID" value="KRN04189.1"/>
    <property type="molecule type" value="Genomic_DNA"/>
</dbReference>
<keyword evidence="2 6" id="KW-0489">Methyltransferase</keyword>
<dbReference type="FunFam" id="3.40.1280.10:FF:000002">
    <property type="entry name" value="Peptidylprolyl isomerase"/>
    <property type="match status" value="1"/>
</dbReference>
<dbReference type="HAMAP" id="MF_01885">
    <property type="entry name" value="tRNA_methyltr_TrmL"/>
    <property type="match status" value="1"/>
</dbReference>
<evidence type="ECO:0000313" key="9">
    <source>
        <dbReference type="EMBL" id="KRN04189.1"/>
    </source>
</evidence>
<dbReference type="Gene3D" id="3.40.1280.10">
    <property type="match status" value="1"/>
</dbReference>
<keyword evidence="10" id="KW-1185">Reference proteome</keyword>
<dbReference type="EC" id="2.1.1.207" evidence="6"/>
<evidence type="ECO:0000256" key="1">
    <source>
        <dbReference type="ARBA" id="ARBA00022490"/>
    </source>
</evidence>
<feature type="binding site" evidence="6 7">
    <location>
        <position position="81"/>
    </location>
    <ligand>
        <name>S-adenosyl-L-methionine</name>
        <dbReference type="ChEBI" id="CHEBI:59789"/>
    </ligand>
</feature>
<evidence type="ECO:0000256" key="7">
    <source>
        <dbReference type="PIRSR" id="PIRSR029256-1"/>
    </source>
</evidence>
<comment type="similarity">
    <text evidence="6">Belongs to the class IV-like SAM-binding methyltransferase superfamily. RNA methyltransferase TrmH family. TrmL subfamily.</text>
</comment>
<keyword evidence="1 6" id="KW-0963">Cytoplasm</keyword>
<dbReference type="RefSeq" id="WP_056974451.1">
    <property type="nucleotide sequence ID" value="NZ_AYZL01000016.1"/>
</dbReference>
<dbReference type="GO" id="GO:0042802">
    <property type="term" value="F:identical protein binding"/>
    <property type="evidence" value="ECO:0007669"/>
    <property type="project" value="UniProtKB-ARBA"/>
</dbReference>
<proteinExistence type="inferred from homology"/>
<evidence type="ECO:0000313" key="10">
    <source>
        <dbReference type="Proteomes" id="UP000051378"/>
    </source>
</evidence>
<keyword evidence="3 6" id="KW-0808">Transferase</keyword>
<dbReference type="InterPro" id="IPR016914">
    <property type="entry name" value="TrmL"/>
</dbReference>
<evidence type="ECO:0000256" key="2">
    <source>
        <dbReference type="ARBA" id="ARBA00022603"/>
    </source>
</evidence>
<dbReference type="Proteomes" id="UP000051378">
    <property type="component" value="Unassembled WGS sequence"/>
</dbReference>
<keyword evidence="4 6" id="KW-0949">S-adenosyl-L-methionine</keyword>
<dbReference type="CDD" id="cd18094">
    <property type="entry name" value="SpoU-like_TrmL"/>
    <property type="match status" value="1"/>
</dbReference>
<dbReference type="STRING" id="1423744.FC86_GL000286"/>
<dbReference type="SUPFAM" id="SSF75217">
    <property type="entry name" value="alpha/beta knot"/>
    <property type="match status" value="1"/>
</dbReference>
<accession>A0A0R2DVE0</accession>
<evidence type="ECO:0000256" key="3">
    <source>
        <dbReference type="ARBA" id="ARBA00022679"/>
    </source>
</evidence>
<feature type="binding site" evidence="6 7">
    <location>
        <position position="127"/>
    </location>
    <ligand>
        <name>S-adenosyl-L-methionine</name>
        <dbReference type="ChEBI" id="CHEBI:59789"/>
    </ligand>
</feature>